<gene>
    <name evidence="16" type="ORF">B7P43_G03492</name>
</gene>
<evidence type="ECO:0000256" key="7">
    <source>
        <dbReference type="ARBA" id="ARBA00022824"/>
    </source>
</evidence>
<reference evidence="16 17" key="1">
    <citation type="submission" date="2017-12" db="EMBL/GenBank/DDBJ databases">
        <title>Hemimetabolous genomes reveal molecular basis of termite eusociality.</title>
        <authorList>
            <person name="Harrison M.C."/>
            <person name="Jongepier E."/>
            <person name="Robertson H.M."/>
            <person name="Arning N."/>
            <person name="Bitard-Feildel T."/>
            <person name="Chao H."/>
            <person name="Childers C.P."/>
            <person name="Dinh H."/>
            <person name="Doddapaneni H."/>
            <person name="Dugan S."/>
            <person name="Gowin J."/>
            <person name="Greiner C."/>
            <person name="Han Y."/>
            <person name="Hu H."/>
            <person name="Hughes D.S.T."/>
            <person name="Huylmans A.-K."/>
            <person name="Kemena C."/>
            <person name="Kremer L.P.M."/>
            <person name="Lee S.L."/>
            <person name="Lopez-Ezquerra A."/>
            <person name="Mallet L."/>
            <person name="Monroy-Kuhn J.M."/>
            <person name="Moser A."/>
            <person name="Murali S.C."/>
            <person name="Muzny D.M."/>
            <person name="Otani S."/>
            <person name="Piulachs M.-D."/>
            <person name="Poelchau M."/>
            <person name="Qu J."/>
            <person name="Schaub F."/>
            <person name="Wada-Katsumata A."/>
            <person name="Worley K.C."/>
            <person name="Xie Q."/>
            <person name="Ylla G."/>
            <person name="Poulsen M."/>
            <person name="Gibbs R.A."/>
            <person name="Schal C."/>
            <person name="Richards S."/>
            <person name="Belles X."/>
            <person name="Korb J."/>
            <person name="Bornberg-Bauer E."/>
        </authorList>
    </citation>
    <scope>NUCLEOTIDE SEQUENCE [LARGE SCALE GENOMIC DNA]</scope>
    <source>
        <tissue evidence="16">Whole body</tissue>
    </source>
</reference>
<dbReference type="SUPFAM" id="SSF48264">
    <property type="entry name" value="Cytochrome P450"/>
    <property type="match status" value="1"/>
</dbReference>
<keyword evidence="10 13" id="KW-0408">Iron</keyword>
<evidence type="ECO:0000256" key="9">
    <source>
        <dbReference type="ARBA" id="ARBA00023002"/>
    </source>
</evidence>
<keyword evidence="6 13" id="KW-0479">Metal-binding</keyword>
<dbReference type="InterPro" id="IPR001128">
    <property type="entry name" value="Cyt_P450"/>
</dbReference>
<dbReference type="EMBL" id="NEVH01009068">
    <property type="protein sequence ID" value="PNF34014.1"/>
    <property type="molecule type" value="Genomic_DNA"/>
</dbReference>
<dbReference type="GO" id="GO:0004497">
    <property type="term" value="F:monooxygenase activity"/>
    <property type="evidence" value="ECO:0007669"/>
    <property type="project" value="UniProtKB-KW"/>
</dbReference>
<sequence length="507" mass="58137">MLLHGPRTCRRAFNSQHKMLIITLNLFVAIFILIWAYFTIKTRHMARLAKKIPGPKQSPLWKKLLTSRQNSKSTGMFQNMVQISRKYESTFCFWKGYELFVFVQDVKHIAALLSDSEEVGRPCIYKYWEPWLGSSLAIAEGQKWKIRRKLIAPEFRPSTLESSVQTLNSSTENLLNRLATFTGGPEFDVHPFMNLHAMDNVCETFMDAKINAQQNSESEFVRAVNAASHAVHERSKTPLLHPDLLFRMSSLGRMQARNLATLHARNKMAVEERKEQLLHTKDTKDRVPIMDVLIERSKDGRVSGDVDPAEEMNTVLIAGYKTTAAALSFACWILSRHQDVQEKVLMEQKEIFGDSDRPATYRDIQEMKYLEMVIKETIRLYPSIPVFGRKLQKDFNVGDFVIPAGANVMFLTYQIHRNPKYYPDPEKFDPDRFLPENMKGRSPYCYLAFSIGARNCVGIKYGMQAIKGTLSAMIRKFKILPGSTPLSLDSMITLKSLTGMKVRLESR</sequence>
<dbReference type="STRING" id="105785.A0A2J7QZL8"/>
<dbReference type="InParanoid" id="A0A2J7QZL8"/>
<keyword evidence="7" id="KW-0256">Endoplasmic reticulum</keyword>
<evidence type="ECO:0000256" key="5">
    <source>
        <dbReference type="ARBA" id="ARBA00022617"/>
    </source>
</evidence>
<keyword evidence="15" id="KW-0812">Transmembrane</keyword>
<dbReference type="PROSITE" id="PS00086">
    <property type="entry name" value="CYTOCHROME_P450"/>
    <property type="match status" value="1"/>
</dbReference>
<keyword evidence="15" id="KW-1133">Transmembrane helix</keyword>
<dbReference type="Pfam" id="PF00067">
    <property type="entry name" value="p450"/>
    <property type="match status" value="1"/>
</dbReference>
<evidence type="ECO:0000256" key="6">
    <source>
        <dbReference type="ARBA" id="ARBA00022723"/>
    </source>
</evidence>
<keyword evidence="9 14" id="KW-0560">Oxidoreductase</keyword>
<dbReference type="OrthoDB" id="1470350at2759"/>
<accession>A0A2J7QZL8</accession>
<evidence type="ECO:0000256" key="15">
    <source>
        <dbReference type="SAM" id="Phobius"/>
    </source>
</evidence>
<evidence type="ECO:0000256" key="10">
    <source>
        <dbReference type="ARBA" id="ARBA00023004"/>
    </source>
</evidence>
<evidence type="ECO:0000256" key="13">
    <source>
        <dbReference type="PIRSR" id="PIRSR602401-1"/>
    </source>
</evidence>
<feature type="transmembrane region" description="Helical" evidence="15">
    <location>
        <begin position="20"/>
        <end position="38"/>
    </location>
</feature>
<keyword evidence="17" id="KW-1185">Reference proteome</keyword>
<comment type="subcellular location">
    <subcellularLocation>
        <location evidence="3">Endoplasmic reticulum membrane</location>
        <topology evidence="3">Peripheral membrane protein</topology>
    </subcellularLocation>
    <subcellularLocation>
        <location evidence="2">Microsome membrane</location>
        <topology evidence="2">Peripheral membrane protein</topology>
    </subcellularLocation>
</comment>
<dbReference type="PANTHER" id="PTHR24291:SF189">
    <property type="entry name" value="CYTOCHROME P450 4C3-RELATED"/>
    <property type="match status" value="1"/>
</dbReference>
<dbReference type="CDD" id="cd20628">
    <property type="entry name" value="CYP4"/>
    <property type="match status" value="1"/>
</dbReference>
<keyword evidence="8" id="KW-0492">Microsome</keyword>
<keyword evidence="5 13" id="KW-0349">Heme</keyword>
<dbReference type="InterPro" id="IPR002401">
    <property type="entry name" value="Cyt_P450_E_grp-I"/>
</dbReference>
<evidence type="ECO:0000256" key="2">
    <source>
        <dbReference type="ARBA" id="ARBA00004174"/>
    </source>
</evidence>
<keyword evidence="11 14" id="KW-0503">Monooxygenase</keyword>
<dbReference type="GO" id="GO:0005506">
    <property type="term" value="F:iron ion binding"/>
    <property type="evidence" value="ECO:0007669"/>
    <property type="project" value="InterPro"/>
</dbReference>
<comment type="cofactor">
    <cofactor evidence="1 13">
        <name>heme</name>
        <dbReference type="ChEBI" id="CHEBI:30413"/>
    </cofactor>
</comment>
<feature type="binding site" description="axial binding residue" evidence="13">
    <location>
        <position position="456"/>
    </location>
    <ligand>
        <name>heme</name>
        <dbReference type="ChEBI" id="CHEBI:30413"/>
    </ligand>
    <ligandPart>
        <name>Fe</name>
        <dbReference type="ChEBI" id="CHEBI:18248"/>
    </ligandPart>
</feature>
<dbReference type="AlphaFoldDB" id="A0A2J7QZL8"/>
<protein>
    <submittedName>
        <fullName evidence="16">Cytochrome P450 4C1</fullName>
    </submittedName>
</protein>
<keyword evidence="12 15" id="KW-0472">Membrane</keyword>
<dbReference type="InterPro" id="IPR050196">
    <property type="entry name" value="Cytochrome_P450_Monoox"/>
</dbReference>
<evidence type="ECO:0000256" key="1">
    <source>
        <dbReference type="ARBA" id="ARBA00001971"/>
    </source>
</evidence>
<name>A0A2J7QZL8_9NEOP</name>
<proteinExistence type="inferred from homology"/>
<dbReference type="InterPro" id="IPR036396">
    <property type="entry name" value="Cyt_P450_sf"/>
</dbReference>
<evidence type="ECO:0000256" key="11">
    <source>
        <dbReference type="ARBA" id="ARBA00023033"/>
    </source>
</evidence>
<dbReference type="PRINTS" id="PR00385">
    <property type="entry name" value="P450"/>
</dbReference>
<dbReference type="PANTHER" id="PTHR24291">
    <property type="entry name" value="CYTOCHROME P450 FAMILY 4"/>
    <property type="match status" value="1"/>
</dbReference>
<comment type="caution">
    <text evidence="16">The sequence shown here is derived from an EMBL/GenBank/DDBJ whole genome shotgun (WGS) entry which is preliminary data.</text>
</comment>
<evidence type="ECO:0000313" key="16">
    <source>
        <dbReference type="EMBL" id="PNF34014.1"/>
    </source>
</evidence>
<comment type="similarity">
    <text evidence="4 14">Belongs to the cytochrome P450 family.</text>
</comment>
<evidence type="ECO:0000256" key="12">
    <source>
        <dbReference type="ARBA" id="ARBA00023136"/>
    </source>
</evidence>
<evidence type="ECO:0000256" key="4">
    <source>
        <dbReference type="ARBA" id="ARBA00010617"/>
    </source>
</evidence>
<dbReference type="GO" id="GO:0020037">
    <property type="term" value="F:heme binding"/>
    <property type="evidence" value="ECO:0007669"/>
    <property type="project" value="InterPro"/>
</dbReference>
<dbReference type="Proteomes" id="UP000235965">
    <property type="component" value="Unassembled WGS sequence"/>
</dbReference>
<dbReference type="PRINTS" id="PR00463">
    <property type="entry name" value="EP450I"/>
</dbReference>
<dbReference type="GO" id="GO:0016705">
    <property type="term" value="F:oxidoreductase activity, acting on paired donors, with incorporation or reduction of molecular oxygen"/>
    <property type="evidence" value="ECO:0007669"/>
    <property type="project" value="InterPro"/>
</dbReference>
<dbReference type="InterPro" id="IPR017972">
    <property type="entry name" value="Cyt_P450_CS"/>
</dbReference>
<organism evidence="16 17">
    <name type="scientific">Cryptotermes secundus</name>
    <dbReference type="NCBI Taxonomy" id="105785"/>
    <lineage>
        <taxon>Eukaryota</taxon>
        <taxon>Metazoa</taxon>
        <taxon>Ecdysozoa</taxon>
        <taxon>Arthropoda</taxon>
        <taxon>Hexapoda</taxon>
        <taxon>Insecta</taxon>
        <taxon>Pterygota</taxon>
        <taxon>Neoptera</taxon>
        <taxon>Polyneoptera</taxon>
        <taxon>Dictyoptera</taxon>
        <taxon>Blattodea</taxon>
        <taxon>Blattoidea</taxon>
        <taxon>Termitoidae</taxon>
        <taxon>Kalotermitidae</taxon>
        <taxon>Cryptotermitinae</taxon>
        <taxon>Cryptotermes</taxon>
    </lineage>
</organism>
<evidence type="ECO:0000256" key="8">
    <source>
        <dbReference type="ARBA" id="ARBA00022848"/>
    </source>
</evidence>
<evidence type="ECO:0000256" key="3">
    <source>
        <dbReference type="ARBA" id="ARBA00004406"/>
    </source>
</evidence>
<dbReference type="GO" id="GO:0005789">
    <property type="term" value="C:endoplasmic reticulum membrane"/>
    <property type="evidence" value="ECO:0007669"/>
    <property type="project" value="UniProtKB-SubCell"/>
</dbReference>
<evidence type="ECO:0000256" key="14">
    <source>
        <dbReference type="RuleBase" id="RU000461"/>
    </source>
</evidence>
<dbReference type="Gene3D" id="1.10.630.10">
    <property type="entry name" value="Cytochrome P450"/>
    <property type="match status" value="1"/>
</dbReference>
<evidence type="ECO:0000313" key="17">
    <source>
        <dbReference type="Proteomes" id="UP000235965"/>
    </source>
</evidence>